<organism evidence="1 2">
    <name type="scientific">Mikania micrantha</name>
    <name type="common">bitter vine</name>
    <dbReference type="NCBI Taxonomy" id="192012"/>
    <lineage>
        <taxon>Eukaryota</taxon>
        <taxon>Viridiplantae</taxon>
        <taxon>Streptophyta</taxon>
        <taxon>Embryophyta</taxon>
        <taxon>Tracheophyta</taxon>
        <taxon>Spermatophyta</taxon>
        <taxon>Magnoliopsida</taxon>
        <taxon>eudicotyledons</taxon>
        <taxon>Gunneridae</taxon>
        <taxon>Pentapetalae</taxon>
        <taxon>asterids</taxon>
        <taxon>campanulids</taxon>
        <taxon>Asterales</taxon>
        <taxon>Asteraceae</taxon>
        <taxon>Asteroideae</taxon>
        <taxon>Heliantheae alliance</taxon>
        <taxon>Eupatorieae</taxon>
        <taxon>Mikania</taxon>
    </lineage>
</organism>
<proteinExistence type="predicted"/>
<keyword evidence="2" id="KW-1185">Reference proteome</keyword>
<dbReference type="Proteomes" id="UP000326396">
    <property type="component" value="Linkage Group LG11"/>
</dbReference>
<accession>A0A5N6PQN2</accession>
<name>A0A5N6PQN2_9ASTR</name>
<comment type="caution">
    <text evidence="1">The sequence shown here is derived from an EMBL/GenBank/DDBJ whole genome shotgun (WGS) entry which is preliminary data.</text>
</comment>
<evidence type="ECO:0000313" key="2">
    <source>
        <dbReference type="Proteomes" id="UP000326396"/>
    </source>
</evidence>
<gene>
    <name evidence="1" type="ORF">E3N88_06748</name>
</gene>
<protein>
    <submittedName>
        <fullName evidence="1">Uncharacterized protein</fullName>
    </submittedName>
</protein>
<reference evidence="1 2" key="1">
    <citation type="submission" date="2019-05" db="EMBL/GenBank/DDBJ databases">
        <title>Mikania micrantha, genome provides insights into the molecular mechanism of rapid growth.</title>
        <authorList>
            <person name="Liu B."/>
        </authorList>
    </citation>
    <scope>NUCLEOTIDE SEQUENCE [LARGE SCALE GENOMIC DNA]</scope>
    <source>
        <strain evidence="1">NLD-2019</strain>
        <tissue evidence="1">Leaf</tissue>
    </source>
</reference>
<dbReference type="EMBL" id="SZYD01000003">
    <property type="protein sequence ID" value="KAD6795852.1"/>
    <property type="molecule type" value="Genomic_DNA"/>
</dbReference>
<evidence type="ECO:0000313" key="1">
    <source>
        <dbReference type="EMBL" id="KAD6795852.1"/>
    </source>
</evidence>
<sequence>MEKTPSKISKGNSSNFIRFFFVDMSIESTLPFPESRQLDVKVGICKRAIQIMIPMSHVSTKKLPLGEQKGKLSRWRQGHDEWLIQFKWKWEWKWQKPWKLPHLIKTNDQVRNRDETLTGQHMSQSWTKRMIICSIRVFSMLASTSFAEFQ</sequence>
<dbReference type="AlphaFoldDB" id="A0A5N6PQN2"/>